<protein>
    <submittedName>
        <fullName evidence="4">Small-conductance calcium-activated potassium channel protein</fullName>
    </submittedName>
</protein>
<keyword evidence="4" id="KW-0407">Ion channel</keyword>
<dbReference type="GO" id="GO:0016020">
    <property type="term" value="C:membrane"/>
    <property type="evidence" value="ECO:0007669"/>
    <property type="project" value="InterPro"/>
</dbReference>
<dbReference type="PRINTS" id="PR00169">
    <property type="entry name" value="KCHANNEL"/>
</dbReference>
<dbReference type="Gene3D" id="1.10.287.70">
    <property type="match status" value="1"/>
</dbReference>
<proteinExistence type="predicted"/>
<keyword evidence="2" id="KW-1133">Transmembrane helix</keyword>
<dbReference type="EMBL" id="CCKQ01008512">
    <property type="protein sequence ID" value="CDW79974.1"/>
    <property type="molecule type" value="Genomic_DNA"/>
</dbReference>
<dbReference type="InterPro" id="IPR013099">
    <property type="entry name" value="K_chnl_dom"/>
</dbReference>
<evidence type="ECO:0000256" key="2">
    <source>
        <dbReference type="SAM" id="Phobius"/>
    </source>
</evidence>
<accession>A0A078ACR7</accession>
<dbReference type="SUPFAM" id="SSF81324">
    <property type="entry name" value="Voltage-gated potassium channels"/>
    <property type="match status" value="1"/>
</dbReference>
<feature type="compositionally biased region" description="Polar residues" evidence="1">
    <location>
        <begin position="416"/>
        <end position="431"/>
    </location>
</feature>
<dbReference type="InterPro" id="IPR015449">
    <property type="entry name" value="K_chnl_Ca-activ_SK"/>
</dbReference>
<dbReference type="GO" id="GO:0016286">
    <property type="term" value="F:small conductance calcium-activated potassium channel activity"/>
    <property type="evidence" value="ECO:0007669"/>
    <property type="project" value="InterPro"/>
</dbReference>
<feature type="region of interest" description="Disordered" evidence="1">
    <location>
        <begin position="389"/>
        <end position="431"/>
    </location>
</feature>
<dbReference type="InParanoid" id="A0A078ACR7"/>
<keyword evidence="5" id="KW-1185">Reference proteome</keyword>
<sequence>MKSYLRQNIQRKLKTNDWICMILGLMGTSFACIADWNQEDGKTTALRAVVTLTTMPLLYCIYRHYKLDLQFQKAKETLDPHGNFILDKVLKRKHKDLRFYLMWRVFARYSYWNDEKAEKICHQCHTFGGTSFAIKCELKERPYTILLVAILSSIFIFGYAMRAAELPYQEQAQNGHDWRYIWNGMWCIIITMATVGYGDFYPATHLGRCVGVIACLWGNFIISIMVVSLTFSSEFTPQQRKAYDLINQELGVYENNKNAINVIQSALKYRLYMKKNLRPNKKTQNKLLNRFKQAVRRFQKHRKNILSMEQEIPRESLLVKLNQKMTQEFDKILTDARGIKKTLVKLEEAEVYQFDLYQTQKNQEEIEELIEGTLTLGNQLIEKIEDFKQKSQNPDTLNAGRMDQEDEGGFEKKLQSKINSMNQESFRSSNY</sequence>
<feature type="transmembrane region" description="Helical" evidence="2">
    <location>
        <begin position="180"/>
        <end position="198"/>
    </location>
</feature>
<evidence type="ECO:0000313" key="4">
    <source>
        <dbReference type="EMBL" id="CDW79974.1"/>
    </source>
</evidence>
<feature type="transmembrane region" description="Helical" evidence="2">
    <location>
        <begin position="44"/>
        <end position="62"/>
    </location>
</feature>
<keyword evidence="4" id="KW-0813">Transport</keyword>
<feature type="domain" description="Potassium channel" evidence="3">
    <location>
        <begin position="151"/>
        <end position="227"/>
    </location>
</feature>
<evidence type="ECO:0000259" key="3">
    <source>
        <dbReference type="Pfam" id="PF07885"/>
    </source>
</evidence>
<feature type="transmembrane region" description="Helical" evidence="2">
    <location>
        <begin position="143"/>
        <end position="160"/>
    </location>
</feature>
<dbReference type="Pfam" id="PF07885">
    <property type="entry name" value="Ion_trans_2"/>
    <property type="match status" value="1"/>
</dbReference>
<evidence type="ECO:0000313" key="5">
    <source>
        <dbReference type="Proteomes" id="UP000039865"/>
    </source>
</evidence>
<feature type="transmembrane region" description="Helical" evidence="2">
    <location>
        <begin position="210"/>
        <end position="231"/>
    </location>
</feature>
<feature type="transmembrane region" description="Helical" evidence="2">
    <location>
        <begin position="20"/>
        <end position="38"/>
    </location>
</feature>
<keyword evidence="4" id="KW-0406">Ion transport</keyword>
<gene>
    <name evidence="4" type="primary">Contig18494.g19648</name>
    <name evidence="4" type="ORF">STYLEM_8966</name>
</gene>
<dbReference type="Proteomes" id="UP000039865">
    <property type="component" value="Unassembled WGS sequence"/>
</dbReference>
<dbReference type="AlphaFoldDB" id="A0A078ACR7"/>
<keyword evidence="2" id="KW-0472">Membrane</keyword>
<evidence type="ECO:0000256" key="1">
    <source>
        <dbReference type="SAM" id="MobiDB-lite"/>
    </source>
</evidence>
<organism evidence="4 5">
    <name type="scientific">Stylonychia lemnae</name>
    <name type="common">Ciliate</name>
    <dbReference type="NCBI Taxonomy" id="5949"/>
    <lineage>
        <taxon>Eukaryota</taxon>
        <taxon>Sar</taxon>
        <taxon>Alveolata</taxon>
        <taxon>Ciliophora</taxon>
        <taxon>Intramacronucleata</taxon>
        <taxon>Spirotrichea</taxon>
        <taxon>Stichotrichia</taxon>
        <taxon>Sporadotrichida</taxon>
        <taxon>Oxytrichidae</taxon>
        <taxon>Stylonychinae</taxon>
        <taxon>Stylonychia</taxon>
    </lineage>
</organism>
<dbReference type="PROSITE" id="PS51257">
    <property type="entry name" value="PROKAR_LIPOPROTEIN"/>
    <property type="match status" value="1"/>
</dbReference>
<name>A0A078ACR7_STYLE</name>
<reference evidence="4 5" key="1">
    <citation type="submission" date="2014-06" db="EMBL/GenBank/DDBJ databases">
        <authorList>
            <person name="Swart Estienne"/>
        </authorList>
    </citation>
    <scope>NUCLEOTIDE SEQUENCE [LARGE SCALE GENOMIC DNA]</scope>
    <source>
        <strain evidence="4 5">130c</strain>
    </source>
</reference>
<keyword evidence="2" id="KW-0812">Transmembrane</keyword>
<dbReference type="PANTHER" id="PTHR10153">
    <property type="entry name" value="SMALL CONDUCTANCE CALCIUM-ACTIVATED POTASSIUM CHANNEL"/>
    <property type="match status" value="1"/>
</dbReference>
<dbReference type="OrthoDB" id="6128189at2759"/>